<gene>
    <name evidence="2" type="ORF">N161109_092</name>
</gene>
<keyword evidence="1" id="KW-0472">Membrane</keyword>
<dbReference type="OrthoDB" id="23739at10239"/>
<name>A0A1D8KPV2_9CAUD</name>
<dbReference type="RefSeq" id="YP_009322527.1">
    <property type="nucleotide sequence ID" value="NC_031922.1"/>
</dbReference>
<accession>A0A1D8KPV2</accession>
<feature type="transmembrane region" description="Helical" evidence="1">
    <location>
        <begin position="6"/>
        <end position="24"/>
    </location>
</feature>
<evidence type="ECO:0000313" key="2">
    <source>
        <dbReference type="EMBL" id="AOV60695.1"/>
    </source>
</evidence>
<evidence type="ECO:0000256" key="1">
    <source>
        <dbReference type="SAM" id="Phobius"/>
    </source>
</evidence>
<dbReference type="Proteomes" id="UP000202784">
    <property type="component" value="Segment"/>
</dbReference>
<dbReference type="KEGG" id="vg:30307676"/>
<sequence length="72" mass="8479">MNSNLIGLYSTIAIIAWMIWYGGVEGTLRVFKYIELTLGYQVIKIRMYFMKRKLERQLGITPNKNGKRQNHV</sequence>
<dbReference type="EMBL" id="KU686206">
    <property type="protein sequence ID" value="AOV60695.1"/>
    <property type="molecule type" value="Genomic_DNA"/>
</dbReference>
<keyword evidence="3" id="KW-1185">Reference proteome</keyword>
<organism evidence="2 3">
    <name type="scientific">Synechococcus phage S-CAM9</name>
    <dbReference type="NCBI Taxonomy" id="1883369"/>
    <lineage>
        <taxon>Viruses</taxon>
        <taxon>Duplodnaviria</taxon>
        <taxon>Heunggongvirae</taxon>
        <taxon>Uroviricota</taxon>
        <taxon>Caudoviricetes</taxon>
        <taxon>Pantevenvirales</taxon>
        <taxon>Kyanoviridae</taxon>
        <taxon>Kanaloavirus</taxon>
        <taxon>Kanaloavirus scam9</taxon>
    </lineage>
</organism>
<keyword evidence="1" id="KW-1133">Transmembrane helix</keyword>
<dbReference type="GeneID" id="30307676"/>
<reference evidence="2 3" key="1">
    <citation type="journal article" date="2016" name="Virology">
        <title>The genomic content and context of auxiliary metabolic genes in marine cyanomyoviruses.</title>
        <authorList>
            <person name="Crummett L.T."/>
            <person name="Puxty R.J."/>
            <person name="Weihe C."/>
            <person name="Marston M.F."/>
            <person name="Martiny J.B."/>
        </authorList>
    </citation>
    <scope>NUCLEOTIDE SEQUENCE [LARGE SCALE GENOMIC DNA]</scope>
    <source>
        <strain evidence="2">1109NB16</strain>
    </source>
</reference>
<proteinExistence type="predicted"/>
<keyword evidence="1" id="KW-0812">Transmembrane</keyword>
<evidence type="ECO:0000313" key="3">
    <source>
        <dbReference type="Proteomes" id="UP000202784"/>
    </source>
</evidence>
<protein>
    <submittedName>
        <fullName evidence="2">Uncharacterized protein</fullName>
    </submittedName>
</protein>